<feature type="region of interest" description="Disordered" evidence="1">
    <location>
        <begin position="1"/>
        <end position="26"/>
    </location>
</feature>
<dbReference type="EnsemblMetazoa" id="SMAR007952-RA">
    <property type="protein sequence ID" value="SMAR007952-PA"/>
    <property type="gene ID" value="SMAR007952"/>
</dbReference>
<name>T1J2Z7_STRMM</name>
<reference evidence="2" key="2">
    <citation type="submission" date="2015-02" db="UniProtKB">
        <authorList>
            <consortium name="EnsemblMetazoa"/>
        </authorList>
    </citation>
    <scope>IDENTIFICATION</scope>
</reference>
<organism evidence="2 3">
    <name type="scientific">Strigamia maritima</name>
    <name type="common">European centipede</name>
    <name type="synonym">Geophilus maritimus</name>
    <dbReference type="NCBI Taxonomy" id="126957"/>
    <lineage>
        <taxon>Eukaryota</taxon>
        <taxon>Metazoa</taxon>
        <taxon>Ecdysozoa</taxon>
        <taxon>Arthropoda</taxon>
        <taxon>Myriapoda</taxon>
        <taxon>Chilopoda</taxon>
        <taxon>Pleurostigmophora</taxon>
        <taxon>Geophilomorpha</taxon>
        <taxon>Linotaeniidae</taxon>
        <taxon>Strigamia</taxon>
    </lineage>
</organism>
<dbReference type="HOGENOM" id="CLU_2963746_0_0_1"/>
<evidence type="ECO:0000256" key="1">
    <source>
        <dbReference type="SAM" id="MobiDB-lite"/>
    </source>
</evidence>
<dbReference type="EMBL" id="JH431816">
    <property type="status" value="NOT_ANNOTATED_CDS"/>
    <property type="molecule type" value="Genomic_DNA"/>
</dbReference>
<dbReference type="AlphaFoldDB" id="T1J2Z7"/>
<proteinExistence type="predicted"/>
<sequence>MSSALGTASISQRQKQTPASLNTPNECSFISKRNSWRIEPDGRDVIFNFRVDQTVSLKR</sequence>
<protein>
    <submittedName>
        <fullName evidence="2">Uncharacterized protein</fullName>
    </submittedName>
</protein>
<keyword evidence="3" id="KW-1185">Reference proteome</keyword>
<evidence type="ECO:0000313" key="2">
    <source>
        <dbReference type="EnsemblMetazoa" id="SMAR007952-PA"/>
    </source>
</evidence>
<reference evidence="3" key="1">
    <citation type="submission" date="2011-05" db="EMBL/GenBank/DDBJ databases">
        <authorList>
            <person name="Richards S.R."/>
            <person name="Qu J."/>
            <person name="Jiang H."/>
            <person name="Jhangiani S.N."/>
            <person name="Agravi P."/>
            <person name="Goodspeed R."/>
            <person name="Gross S."/>
            <person name="Mandapat C."/>
            <person name="Jackson L."/>
            <person name="Mathew T."/>
            <person name="Pu L."/>
            <person name="Thornton R."/>
            <person name="Saada N."/>
            <person name="Wilczek-Boney K.B."/>
            <person name="Lee S."/>
            <person name="Kovar C."/>
            <person name="Wu Y."/>
            <person name="Scherer S.E."/>
            <person name="Worley K.C."/>
            <person name="Muzny D.M."/>
            <person name="Gibbs R."/>
        </authorList>
    </citation>
    <scope>NUCLEOTIDE SEQUENCE</scope>
    <source>
        <strain evidence="3">Brora</strain>
    </source>
</reference>
<dbReference type="Proteomes" id="UP000014500">
    <property type="component" value="Unassembled WGS sequence"/>
</dbReference>
<accession>T1J2Z7</accession>
<evidence type="ECO:0000313" key="3">
    <source>
        <dbReference type="Proteomes" id="UP000014500"/>
    </source>
</evidence>